<dbReference type="GO" id="GO:0005634">
    <property type="term" value="C:nucleus"/>
    <property type="evidence" value="ECO:0007669"/>
    <property type="project" value="UniProtKB-SubCell"/>
</dbReference>
<evidence type="ECO:0000256" key="4">
    <source>
        <dbReference type="PROSITE-ProRule" id="PRU00192"/>
    </source>
</evidence>
<keyword evidence="3" id="KW-0539">Nucleus</keyword>
<evidence type="ECO:0000256" key="1">
    <source>
        <dbReference type="ARBA" id="ARBA00004123"/>
    </source>
</evidence>
<protein>
    <submittedName>
        <fullName evidence="8">MET transcriptional regulator MACC1</fullName>
    </submittedName>
</protein>
<evidence type="ECO:0000256" key="2">
    <source>
        <dbReference type="ARBA" id="ARBA00022443"/>
    </source>
</evidence>
<dbReference type="InterPro" id="IPR000906">
    <property type="entry name" value="ZU5_dom"/>
</dbReference>
<feature type="domain" description="SH3" evidence="6">
    <location>
        <begin position="545"/>
        <end position="615"/>
    </location>
</feature>
<dbReference type="GeneTree" id="ENSGT00390000013151"/>
<comment type="subcellular location">
    <subcellularLocation>
        <location evidence="1">Nucleus</location>
    </subcellularLocation>
</comment>
<feature type="domain" description="ZU5" evidence="7">
    <location>
        <begin position="216"/>
        <end position="353"/>
    </location>
</feature>
<name>A0A3B3QK35_9TELE</name>
<dbReference type="PROSITE" id="PS51145">
    <property type="entry name" value="ZU5"/>
    <property type="match status" value="1"/>
</dbReference>
<keyword evidence="2 4" id="KW-0728">SH3 domain</keyword>
<dbReference type="AlphaFoldDB" id="A0A3B3QK35"/>
<dbReference type="Gene3D" id="2.60.220.30">
    <property type="match status" value="1"/>
</dbReference>
<dbReference type="STRING" id="1676925.ENSPKIP00000006478"/>
<dbReference type="InterPro" id="IPR056182">
    <property type="entry name" value="UPA_SH3BP4"/>
</dbReference>
<dbReference type="Ensembl" id="ENSPKIT00000030505.1">
    <property type="protein sequence ID" value="ENSPKIP00000006478.1"/>
    <property type="gene ID" value="ENSPKIG00000022743.1"/>
</dbReference>
<organism evidence="8 9">
    <name type="scientific">Paramormyrops kingsleyae</name>
    <dbReference type="NCBI Taxonomy" id="1676925"/>
    <lineage>
        <taxon>Eukaryota</taxon>
        <taxon>Metazoa</taxon>
        <taxon>Chordata</taxon>
        <taxon>Craniata</taxon>
        <taxon>Vertebrata</taxon>
        <taxon>Euteleostomi</taxon>
        <taxon>Actinopterygii</taxon>
        <taxon>Neopterygii</taxon>
        <taxon>Teleostei</taxon>
        <taxon>Osteoglossocephala</taxon>
        <taxon>Osteoglossomorpha</taxon>
        <taxon>Osteoglossiformes</taxon>
        <taxon>Mormyridae</taxon>
        <taxon>Paramormyrops</taxon>
    </lineage>
</organism>
<keyword evidence="9" id="KW-1185">Reference proteome</keyword>
<dbReference type="GO" id="GO:0005737">
    <property type="term" value="C:cytoplasm"/>
    <property type="evidence" value="ECO:0007669"/>
    <property type="project" value="TreeGrafter"/>
</dbReference>
<dbReference type="InterPro" id="IPR056181">
    <property type="entry name" value="SH3BP4_C"/>
</dbReference>
<dbReference type="InterPro" id="IPR001452">
    <property type="entry name" value="SH3_domain"/>
</dbReference>
<evidence type="ECO:0000259" key="6">
    <source>
        <dbReference type="PROSITE" id="PS50002"/>
    </source>
</evidence>
<evidence type="ECO:0000259" key="7">
    <source>
        <dbReference type="PROSITE" id="PS51145"/>
    </source>
</evidence>
<dbReference type="Pfam" id="PF24094">
    <property type="entry name" value="DEATH_SH3BP4"/>
    <property type="match status" value="1"/>
</dbReference>
<proteinExistence type="predicted"/>
<sequence>MATGSLARSRSEGSLIDVEEGRSRRRSSVSIGIYSLTQVANQSDWPTLRNDIRRTSSQSTNPFWREVSCLNPFSNDMRHAGVQGSSPPVILPTLKEDCLAASRDDDDDIFSTSSDDTNLGFRWGSMLGIAKGCSPGLWIKSFEIPGTLPRKEYHKEKATWNNSYSRFLNPDFEWLKNNMEAYKMAWLSHRQLTRSCLDLGTMRRSPGWAQTQAADTQIICRFSHAGGSVYLPESDISAHIPEGHVSPGELQEIALKAIFDPPPGLNGDLSTTVTPLLEVSLSNVGAKGGISLEMKVAGEVKCDPISQVMAEFVCLVSTRREGPFQKIRSFYLYRNILQVKLIELKPQMYLIAAIQAAAVQPPATSVWDFLERTLTIGIYGPKHIHPSFKIVCVVFCQCQTPQKLPFYNIKQSHESMPPLVLQLWGKHQFNPKGLKDLLIIPAVMNSRFEVVSTERVKRVNQTHLSLGQVVRFPFSVSKSGSGQMVPFKVSIYVKDPAGLPLAEFHVTSPKAATRKWGKHQESMKPPNVLEEGTPQLCAFRNEPVTPPHYGVALKSVIRQPRVEYLLDYFKGDTMAILCGETVRSVGQLKVKEWYIGLLRGRIGLVHCKNVKVITREQVIDFSGAEVTTQVLLDNVAAPFQKLTYMYSAVQSLVMECASSWRALGVALGYSSRTLEDMVQGRGAKSEMERMTCVLERLKEDCHEETTGKKFLHELAVGLLKVGRLGVVSRLAHDAVILSTAVQLGGRWRELAARLAKLPGTQLSVYEAPHWSKRREGGRQATWKPAYDFLYPWGWCQGDRQREKIQELQLALDRMRSPITREWREVTGALICISCAGLLHSSAFSETFVL</sequence>
<evidence type="ECO:0000313" key="9">
    <source>
        <dbReference type="Proteomes" id="UP000261540"/>
    </source>
</evidence>
<feature type="region of interest" description="Disordered" evidence="5">
    <location>
        <begin position="1"/>
        <end position="21"/>
    </location>
</feature>
<dbReference type="PANTHER" id="PTHR15603:SF1">
    <property type="entry name" value="METASTASIS-ASSOCIATED IN COLON CANCER PROTEIN 1"/>
    <property type="match status" value="1"/>
</dbReference>
<dbReference type="Pfam" id="PF23640">
    <property type="entry name" value="UPA_SH3BP4"/>
    <property type="match status" value="1"/>
</dbReference>
<evidence type="ECO:0000256" key="5">
    <source>
        <dbReference type="SAM" id="MobiDB-lite"/>
    </source>
</evidence>
<dbReference type="InterPro" id="IPR056183">
    <property type="entry name" value="DEATH_SH3BP4"/>
</dbReference>
<dbReference type="Pfam" id="PF23637">
    <property type="entry name" value="SH3BP4_C"/>
    <property type="match status" value="1"/>
</dbReference>
<evidence type="ECO:0000313" key="8">
    <source>
        <dbReference type="Ensembl" id="ENSPKIP00000006478.1"/>
    </source>
</evidence>
<dbReference type="PROSITE" id="PS50002">
    <property type="entry name" value="SH3"/>
    <property type="match status" value="1"/>
</dbReference>
<reference evidence="8" key="1">
    <citation type="submission" date="2025-05" db="UniProtKB">
        <authorList>
            <consortium name="Ensembl"/>
        </authorList>
    </citation>
    <scope>IDENTIFICATION</scope>
</reference>
<dbReference type="Ensembl" id="ENSPKIT00000030510.1">
    <property type="protein sequence ID" value="ENSPKIP00000006483.1"/>
    <property type="gene ID" value="ENSPKIG00000022743.1"/>
</dbReference>
<evidence type="ECO:0000256" key="3">
    <source>
        <dbReference type="ARBA" id="ARBA00023242"/>
    </source>
</evidence>
<dbReference type="Proteomes" id="UP000261540">
    <property type="component" value="Unplaced"/>
</dbReference>
<dbReference type="PANTHER" id="PTHR15603">
    <property type="entry name" value="SH3 DOMAIN-CONTAINING PROTEIN"/>
    <property type="match status" value="1"/>
</dbReference>
<accession>A0A3B3QK35</accession>